<feature type="compositionally biased region" description="Low complexity" evidence="1">
    <location>
        <begin position="57"/>
        <end position="83"/>
    </location>
</feature>
<name>A0A6A0A6N4_HAELA</name>
<keyword evidence="3" id="KW-1185">Reference proteome</keyword>
<dbReference type="Proteomes" id="UP000485058">
    <property type="component" value="Unassembled WGS sequence"/>
</dbReference>
<evidence type="ECO:0000256" key="1">
    <source>
        <dbReference type="SAM" id="MobiDB-lite"/>
    </source>
</evidence>
<feature type="region of interest" description="Disordered" evidence="1">
    <location>
        <begin position="56"/>
        <end position="83"/>
    </location>
</feature>
<dbReference type="EMBL" id="BLLF01003788">
    <property type="protein sequence ID" value="GFH28219.1"/>
    <property type="molecule type" value="Genomic_DNA"/>
</dbReference>
<gene>
    <name evidence="2" type="ORF">HaLaN_26673</name>
</gene>
<comment type="caution">
    <text evidence="2">The sequence shown here is derived from an EMBL/GenBank/DDBJ whole genome shotgun (WGS) entry which is preliminary data.</text>
</comment>
<proteinExistence type="predicted"/>
<organism evidence="2 3">
    <name type="scientific">Haematococcus lacustris</name>
    <name type="common">Green alga</name>
    <name type="synonym">Haematococcus pluvialis</name>
    <dbReference type="NCBI Taxonomy" id="44745"/>
    <lineage>
        <taxon>Eukaryota</taxon>
        <taxon>Viridiplantae</taxon>
        <taxon>Chlorophyta</taxon>
        <taxon>core chlorophytes</taxon>
        <taxon>Chlorophyceae</taxon>
        <taxon>CS clade</taxon>
        <taxon>Chlamydomonadales</taxon>
        <taxon>Haematococcaceae</taxon>
        <taxon>Haematococcus</taxon>
    </lineage>
</organism>
<evidence type="ECO:0000313" key="2">
    <source>
        <dbReference type="EMBL" id="GFH28219.1"/>
    </source>
</evidence>
<feature type="compositionally biased region" description="Polar residues" evidence="1">
    <location>
        <begin position="1"/>
        <end position="15"/>
    </location>
</feature>
<accession>A0A6A0A6N4</accession>
<protein>
    <submittedName>
        <fullName evidence="2">Uncharacterized protein</fullName>
    </submittedName>
</protein>
<evidence type="ECO:0000313" key="3">
    <source>
        <dbReference type="Proteomes" id="UP000485058"/>
    </source>
</evidence>
<feature type="region of interest" description="Disordered" evidence="1">
    <location>
        <begin position="1"/>
        <end position="26"/>
    </location>
</feature>
<sequence>MPVQDTQDVAQQPHRNTGHRARTPIGGALAAAQRCRHAHVGAPSLQTSSWASARIQGTLPNYPTGTLPNTTTGTLPNYPTVTC</sequence>
<dbReference type="AlphaFoldDB" id="A0A6A0A6N4"/>
<reference evidence="2 3" key="1">
    <citation type="submission" date="2020-02" db="EMBL/GenBank/DDBJ databases">
        <title>Draft genome sequence of Haematococcus lacustris strain NIES-144.</title>
        <authorList>
            <person name="Morimoto D."/>
            <person name="Nakagawa S."/>
            <person name="Yoshida T."/>
            <person name="Sawayama S."/>
        </authorList>
    </citation>
    <scope>NUCLEOTIDE SEQUENCE [LARGE SCALE GENOMIC DNA]</scope>
    <source>
        <strain evidence="2 3">NIES-144</strain>
    </source>
</reference>